<name>A0A1M5NQW5_9FIRM</name>
<dbReference type="InterPro" id="IPR000150">
    <property type="entry name" value="Cof"/>
</dbReference>
<dbReference type="SFLD" id="SFLDS00003">
    <property type="entry name" value="Haloacid_Dehalogenase"/>
    <property type="match status" value="1"/>
</dbReference>
<sequence>MIKHIFCDLDGTLYENGIKKEDILAIERIEKQDIVFHVATGRVFKQANNIIKNNLDMNGYYICENGSFVYDKDGNMIFKETISDNLAKKIIARFESDDAKIYFKHDGKIILLDDKNNPFVKFTKDFLVDPDFIKRESFDNLIGNIGIACESEEELIRIELYLKSEFNEVVDIYFSSSTTLNIVPKGASKINAIKFVCDRLGANLEEIATMGDSPNDICMLEGVKHSFAMSTAREDVRGSANYLVDNVSSAIDIIEKINCK</sequence>
<dbReference type="PANTHER" id="PTHR10000">
    <property type="entry name" value="PHOSPHOSERINE PHOSPHATASE"/>
    <property type="match status" value="1"/>
</dbReference>
<keyword evidence="2" id="KW-1185">Reference proteome</keyword>
<dbReference type="SUPFAM" id="SSF56784">
    <property type="entry name" value="HAD-like"/>
    <property type="match status" value="1"/>
</dbReference>
<dbReference type="PROSITE" id="PS01229">
    <property type="entry name" value="COF_2"/>
    <property type="match status" value="1"/>
</dbReference>
<dbReference type="SFLD" id="SFLDG01140">
    <property type="entry name" value="C2.B:_Phosphomannomutase_and_P"/>
    <property type="match status" value="1"/>
</dbReference>
<dbReference type="EMBL" id="FQWX01000011">
    <property type="protein sequence ID" value="SHG91932.1"/>
    <property type="molecule type" value="Genomic_DNA"/>
</dbReference>
<dbReference type="InterPro" id="IPR006379">
    <property type="entry name" value="HAD-SF_hydro_IIB"/>
</dbReference>
<dbReference type="Gene3D" id="3.40.50.1000">
    <property type="entry name" value="HAD superfamily/HAD-like"/>
    <property type="match status" value="1"/>
</dbReference>
<dbReference type="GO" id="GO:0016791">
    <property type="term" value="F:phosphatase activity"/>
    <property type="evidence" value="ECO:0007669"/>
    <property type="project" value="UniProtKB-ARBA"/>
</dbReference>
<accession>A0A1M5NQW5</accession>
<evidence type="ECO:0008006" key="3">
    <source>
        <dbReference type="Google" id="ProtNLM"/>
    </source>
</evidence>
<organism evidence="1 2">
    <name type="scientific">Asaccharospora irregularis DSM 2635</name>
    <dbReference type="NCBI Taxonomy" id="1121321"/>
    <lineage>
        <taxon>Bacteria</taxon>
        <taxon>Bacillati</taxon>
        <taxon>Bacillota</taxon>
        <taxon>Clostridia</taxon>
        <taxon>Peptostreptococcales</taxon>
        <taxon>Peptostreptococcaceae</taxon>
        <taxon>Asaccharospora</taxon>
    </lineage>
</organism>
<protein>
    <recommendedName>
        <fullName evidence="3">Cof subfamily of IIB subfamily of haloacid dehalogenase superfamily/HAD-superfamily hydrolase, subfamily IIB</fullName>
    </recommendedName>
</protein>
<dbReference type="Gene3D" id="3.30.1240.10">
    <property type="match status" value="1"/>
</dbReference>
<dbReference type="RefSeq" id="WP_073125577.1">
    <property type="nucleotide sequence ID" value="NZ_BAABCH010000100.1"/>
</dbReference>
<proteinExistence type="predicted"/>
<dbReference type="AlphaFoldDB" id="A0A1M5NQW5"/>
<dbReference type="InterPro" id="IPR036412">
    <property type="entry name" value="HAD-like_sf"/>
</dbReference>
<dbReference type="InterPro" id="IPR023214">
    <property type="entry name" value="HAD_sf"/>
</dbReference>
<evidence type="ECO:0000313" key="1">
    <source>
        <dbReference type="EMBL" id="SHG91932.1"/>
    </source>
</evidence>
<dbReference type="GO" id="GO:0005829">
    <property type="term" value="C:cytosol"/>
    <property type="evidence" value="ECO:0007669"/>
    <property type="project" value="TreeGrafter"/>
</dbReference>
<dbReference type="GO" id="GO:0000287">
    <property type="term" value="F:magnesium ion binding"/>
    <property type="evidence" value="ECO:0007669"/>
    <property type="project" value="TreeGrafter"/>
</dbReference>
<dbReference type="PANTHER" id="PTHR10000:SF8">
    <property type="entry name" value="HAD SUPERFAMILY HYDROLASE-LIKE, TYPE 3"/>
    <property type="match status" value="1"/>
</dbReference>
<dbReference type="NCBIfam" id="TIGR00099">
    <property type="entry name" value="Cof-subfamily"/>
    <property type="match status" value="1"/>
</dbReference>
<dbReference type="Pfam" id="PF08282">
    <property type="entry name" value="Hydrolase_3"/>
    <property type="match status" value="1"/>
</dbReference>
<dbReference type="STRING" id="1121321.SAMN04488530_11150"/>
<gene>
    <name evidence="1" type="ORF">SAMN04488530_11150</name>
</gene>
<dbReference type="OrthoDB" id="306707at2"/>
<dbReference type="NCBIfam" id="TIGR01484">
    <property type="entry name" value="HAD-SF-IIB"/>
    <property type="match status" value="1"/>
</dbReference>
<reference evidence="2" key="1">
    <citation type="submission" date="2016-11" db="EMBL/GenBank/DDBJ databases">
        <authorList>
            <person name="Varghese N."/>
            <person name="Submissions S."/>
        </authorList>
    </citation>
    <scope>NUCLEOTIDE SEQUENCE [LARGE SCALE GENOMIC DNA]</scope>
    <source>
        <strain evidence="2">DSM 2635</strain>
    </source>
</reference>
<dbReference type="Proteomes" id="UP000243255">
    <property type="component" value="Unassembled WGS sequence"/>
</dbReference>
<evidence type="ECO:0000313" key="2">
    <source>
        <dbReference type="Proteomes" id="UP000243255"/>
    </source>
</evidence>